<protein>
    <submittedName>
        <fullName evidence="2">Uncharacterized protein</fullName>
    </submittedName>
</protein>
<keyword evidence="1" id="KW-0812">Transmembrane</keyword>
<dbReference type="EMBL" id="MFAZ01000035">
    <property type="protein sequence ID" value="OGD86684.1"/>
    <property type="molecule type" value="Genomic_DNA"/>
</dbReference>
<keyword evidence="1" id="KW-1133">Transmembrane helix</keyword>
<keyword evidence="1" id="KW-0472">Membrane</keyword>
<feature type="transmembrane region" description="Helical" evidence="1">
    <location>
        <begin position="40"/>
        <end position="58"/>
    </location>
</feature>
<organism evidence="2 3">
    <name type="scientific">Candidatus Curtissbacteria bacterium RIFCSPHIGHO2_01_FULL_41_11</name>
    <dbReference type="NCBI Taxonomy" id="1797711"/>
    <lineage>
        <taxon>Bacteria</taxon>
        <taxon>Candidatus Curtissiibacteriota</taxon>
    </lineage>
</organism>
<feature type="transmembrane region" description="Helical" evidence="1">
    <location>
        <begin position="12"/>
        <end position="34"/>
    </location>
</feature>
<sequence>MTFSEKNIKTIVNFLKWFYLLIAIAEIFLLIGNYFLNARFSIELVMGILLAISFFIGLRARKPWVIPLLLIVSSIALFSQIFTSVVTETFLIAKVVGIGISLFLIYFCTKKEVRAYFGTKGLFLFSR</sequence>
<gene>
    <name evidence="2" type="ORF">A2870_04790</name>
</gene>
<feature type="transmembrane region" description="Helical" evidence="1">
    <location>
        <begin position="65"/>
        <end position="83"/>
    </location>
</feature>
<evidence type="ECO:0000256" key="1">
    <source>
        <dbReference type="SAM" id="Phobius"/>
    </source>
</evidence>
<evidence type="ECO:0000313" key="3">
    <source>
        <dbReference type="Proteomes" id="UP000179102"/>
    </source>
</evidence>
<reference evidence="2 3" key="1">
    <citation type="journal article" date="2016" name="Nat. Commun.">
        <title>Thousands of microbial genomes shed light on interconnected biogeochemical processes in an aquifer system.</title>
        <authorList>
            <person name="Anantharaman K."/>
            <person name="Brown C.T."/>
            <person name="Hug L.A."/>
            <person name="Sharon I."/>
            <person name="Castelle C.J."/>
            <person name="Probst A.J."/>
            <person name="Thomas B.C."/>
            <person name="Singh A."/>
            <person name="Wilkins M.J."/>
            <person name="Karaoz U."/>
            <person name="Brodie E.L."/>
            <person name="Williams K.H."/>
            <person name="Hubbard S.S."/>
            <person name="Banfield J.F."/>
        </authorList>
    </citation>
    <scope>NUCLEOTIDE SEQUENCE [LARGE SCALE GENOMIC DNA]</scope>
</reference>
<accession>A0A1F5G4E5</accession>
<proteinExistence type="predicted"/>
<dbReference type="Proteomes" id="UP000179102">
    <property type="component" value="Unassembled WGS sequence"/>
</dbReference>
<evidence type="ECO:0000313" key="2">
    <source>
        <dbReference type="EMBL" id="OGD86684.1"/>
    </source>
</evidence>
<dbReference type="AlphaFoldDB" id="A0A1F5G4E5"/>
<comment type="caution">
    <text evidence="2">The sequence shown here is derived from an EMBL/GenBank/DDBJ whole genome shotgun (WGS) entry which is preliminary data.</text>
</comment>
<feature type="transmembrane region" description="Helical" evidence="1">
    <location>
        <begin position="89"/>
        <end position="108"/>
    </location>
</feature>
<name>A0A1F5G4E5_9BACT</name>